<name>A0A0H5B8U1_STRCP</name>
<organism evidence="2">
    <name type="scientific">Streptomyces cyslabdanicus</name>
    <dbReference type="NCBI Taxonomy" id="1470456"/>
    <lineage>
        <taxon>Bacteria</taxon>
        <taxon>Bacillati</taxon>
        <taxon>Actinomycetota</taxon>
        <taxon>Actinomycetes</taxon>
        <taxon>Kitasatosporales</taxon>
        <taxon>Streptomycetaceae</taxon>
        <taxon>Streptomyces</taxon>
    </lineage>
</organism>
<dbReference type="GO" id="GO:0004497">
    <property type="term" value="F:monooxygenase activity"/>
    <property type="evidence" value="ECO:0007669"/>
    <property type="project" value="InterPro"/>
</dbReference>
<dbReference type="EMBL" id="LC064028">
    <property type="protein sequence ID" value="BAR97449.1"/>
    <property type="molecule type" value="Genomic_DNA"/>
</dbReference>
<dbReference type="GO" id="GO:0020037">
    <property type="term" value="F:heme binding"/>
    <property type="evidence" value="ECO:0007669"/>
    <property type="project" value="InterPro"/>
</dbReference>
<dbReference type="Gene3D" id="1.10.630.10">
    <property type="entry name" value="Cytochrome P450"/>
    <property type="match status" value="1"/>
</dbReference>
<dbReference type="PRINTS" id="PR00359">
    <property type="entry name" value="BP450"/>
</dbReference>
<dbReference type="GO" id="GO:0005506">
    <property type="term" value="F:iron ion binding"/>
    <property type="evidence" value="ECO:0007669"/>
    <property type="project" value="InterPro"/>
</dbReference>
<sequence>MTAAPNAVPLYGPEHAADPQRSYQLLREQGPVGRAEIDPGLVVWVVTDYRAALDLLQDPGTWTKDTRGWDTTVPADSPVREPLQWRPSLAFADGEEHAHLRKVITDSFALLDPQYLRDVTLRHADTLLDEFAHTGRADLVAQYARRLPLMVLNTLFGMPDEGADQLMSAIEALMSTVPQAKEAGEQALTAYLGSLYAMKSARRGRDLTSWFIDHPHGLGPEEVINQVLITQGAAYGTLAGLIANTLAQILSDQRYRGTLTTGSLPIRHAIDEVLWADPPLAMYSLHRARRSVTFHRRAIEAGEPVMVSYAAVNTCPHTGQVADEQRSDHKAHLAFAAGPHSCPAEDIVFVVAVAAIERLMGRLPDVELTVPAATLTYQPGPIYRVLTSLPCRFTPQTPDSRRSTRGSVPVSA</sequence>
<comment type="similarity">
    <text evidence="1">Belongs to the cytochrome P450 family.</text>
</comment>
<evidence type="ECO:0000256" key="1">
    <source>
        <dbReference type="ARBA" id="ARBA00010617"/>
    </source>
</evidence>
<dbReference type="SUPFAM" id="SSF48264">
    <property type="entry name" value="Cytochrome P450"/>
    <property type="match status" value="1"/>
</dbReference>
<proteinExistence type="inferred from homology"/>
<protein>
    <submittedName>
        <fullName evidence="2">Cytochrome P450</fullName>
    </submittedName>
</protein>
<dbReference type="AlphaFoldDB" id="A0A0H5B8U1"/>
<accession>A0A0H5B8U1</accession>
<dbReference type="InterPro" id="IPR002397">
    <property type="entry name" value="Cyt_P450_B"/>
</dbReference>
<reference evidence="2" key="1">
    <citation type="journal article" date="2016" name="J. Ind. Microbiol. Biotechnol.">
        <title>Biosynthesis of mercapturic acid derivative of the labdane-type diterpene, cyslabdan that potentiates imipenem activity against methicillin-resistant Staphylococcus aureus: cyslabdan is generated by mycothiol-mediated xenobiotic detoxification.</title>
        <authorList>
            <person name="Ikeda H."/>
            <person name="Shin-ya K."/>
            <person name="Nagamitsu T."/>
            <person name="Tomoda H."/>
        </authorList>
    </citation>
    <scope>NUCLEOTIDE SEQUENCE</scope>
    <source>
        <strain evidence="2">K04-0144</strain>
    </source>
</reference>
<dbReference type="PANTHER" id="PTHR46696:SF1">
    <property type="entry name" value="CYTOCHROME P450 YJIB-RELATED"/>
    <property type="match status" value="1"/>
</dbReference>
<dbReference type="GO" id="GO:0016705">
    <property type="term" value="F:oxidoreductase activity, acting on paired donors, with incorporation or reduction of molecular oxygen"/>
    <property type="evidence" value="ECO:0007669"/>
    <property type="project" value="InterPro"/>
</dbReference>
<dbReference type="InterPro" id="IPR036396">
    <property type="entry name" value="Cyt_P450_sf"/>
</dbReference>
<evidence type="ECO:0000313" key="2">
    <source>
        <dbReference type="EMBL" id="BAR97449.1"/>
    </source>
</evidence>
<dbReference type="PANTHER" id="PTHR46696">
    <property type="entry name" value="P450, PUTATIVE (EUROFUNG)-RELATED"/>
    <property type="match status" value="1"/>
</dbReference>